<dbReference type="FunFam" id="2.60.120.1440:FF:000001">
    <property type="entry name" value="Putative anti-sigma factor"/>
    <property type="match status" value="1"/>
</dbReference>
<dbReference type="InterPro" id="IPR006860">
    <property type="entry name" value="FecR"/>
</dbReference>
<name>A0A2T7BPU0_9BACT</name>
<evidence type="ECO:0000313" key="5">
    <source>
        <dbReference type="Proteomes" id="UP000244450"/>
    </source>
</evidence>
<dbReference type="InterPro" id="IPR012373">
    <property type="entry name" value="Ferrdict_sens_TM"/>
</dbReference>
<evidence type="ECO:0000256" key="1">
    <source>
        <dbReference type="SAM" id="Phobius"/>
    </source>
</evidence>
<accession>A0A2T7BPU0</accession>
<gene>
    <name evidence="4" type="ORF">DCC81_09730</name>
</gene>
<dbReference type="PANTHER" id="PTHR30273:SF2">
    <property type="entry name" value="PROTEIN FECR"/>
    <property type="match status" value="1"/>
</dbReference>
<feature type="domain" description="Protein FecR C-terminal" evidence="3">
    <location>
        <begin position="314"/>
        <end position="381"/>
    </location>
</feature>
<dbReference type="RefSeq" id="WP_108686334.1">
    <property type="nucleotide sequence ID" value="NZ_QCYK01000001.1"/>
</dbReference>
<feature type="transmembrane region" description="Helical" evidence="1">
    <location>
        <begin position="78"/>
        <end position="99"/>
    </location>
</feature>
<dbReference type="PANTHER" id="PTHR30273">
    <property type="entry name" value="PERIPLASMIC SIGNAL SENSOR AND SIGMA FACTOR ACTIVATOR FECR-RELATED"/>
    <property type="match status" value="1"/>
</dbReference>
<dbReference type="Proteomes" id="UP000244450">
    <property type="component" value="Unassembled WGS sequence"/>
</dbReference>
<keyword evidence="1" id="KW-0472">Membrane</keyword>
<comment type="caution">
    <text evidence="4">The sequence shown here is derived from an EMBL/GenBank/DDBJ whole genome shotgun (WGS) entry which is preliminary data.</text>
</comment>
<sequence>MDKTDLAILSRKYLDGTATAAERARLLAWYNAYDEQELTVYPQADAGETEAILEARLQHRILAATAPAPMRAVKGRRVAWVAAAAAIVLLISVGGTWYLRQPATRVASVVTTPYVPITAGTDKATLTLADGRVVALDSLHRGQQWQQGQSQITQAVNGKIVYAATLANNETVEYNTLKTPRGGQYNVVLADGTEVWLNAASSITYPAAFIGKERRVTITGEAYFEVAASASQPFIVETNGTEVLVLGTHFNINAYDDEQSINTTLTEGAVLVKNATIAQLLSPGQQARVAKGSGDIELERKADVNNVLAWKNGYFSFDNADIPAVMRQLARWYNIDVMYEGKLPEFTFTGEIGRSLTEEQLLNVLTKAGIHFKADGHRLIITQ</sequence>
<keyword evidence="5" id="KW-1185">Reference proteome</keyword>
<dbReference type="EMBL" id="QCYK01000001">
    <property type="protein sequence ID" value="PUZ29697.1"/>
    <property type="molecule type" value="Genomic_DNA"/>
</dbReference>
<evidence type="ECO:0000313" key="4">
    <source>
        <dbReference type="EMBL" id="PUZ29697.1"/>
    </source>
</evidence>
<feature type="domain" description="FecR protein" evidence="2">
    <location>
        <begin position="176"/>
        <end position="270"/>
    </location>
</feature>
<dbReference type="PIRSF" id="PIRSF018266">
    <property type="entry name" value="FecR"/>
    <property type="match status" value="1"/>
</dbReference>
<keyword evidence="1" id="KW-1133">Transmembrane helix</keyword>
<keyword evidence="1" id="KW-0812">Transmembrane</keyword>
<dbReference type="Gene3D" id="3.55.50.30">
    <property type="match status" value="1"/>
</dbReference>
<dbReference type="OrthoDB" id="625980at2"/>
<evidence type="ECO:0000259" key="3">
    <source>
        <dbReference type="Pfam" id="PF16344"/>
    </source>
</evidence>
<reference evidence="4 5" key="1">
    <citation type="submission" date="2018-04" db="EMBL/GenBank/DDBJ databases">
        <title>Chitinophaga fuyangensis sp. nov., isolated from soil in a chemical factory.</title>
        <authorList>
            <person name="Chen K."/>
        </authorList>
    </citation>
    <scope>NUCLEOTIDE SEQUENCE [LARGE SCALE GENOMIC DNA]</scope>
    <source>
        <strain evidence="4 5">LY-1</strain>
    </source>
</reference>
<protein>
    <submittedName>
        <fullName evidence="4">Iron dicitrate transport regulator FecR</fullName>
    </submittedName>
</protein>
<organism evidence="4 5">
    <name type="scientific">Chitinophaga parva</name>
    <dbReference type="NCBI Taxonomy" id="2169414"/>
    <lineage>
        <taxon>Bacteria</taxon>
        <taxon>Pseudomonadati</taxon>
        <taxon>Bacteroidota</taxon>
        <taxon>Chitinophagia</taxon>
        <taxon>Chitinophagales</taxon>
        <taxon>Chitinophagaceae</taxon>
        <taxon>Chitinophaga</taxon>
    </lineage>
</organism>
<evidence type="ECO:0000259" key="2">
    <source>
        <dbReference type="Pfam" id="PF04773"/>
    </source>
</evidence>
<dbReference type="AlphaFoldDB" id="A0A2T7BPU0"/>
<dbReference type="InterPro" id="IPR032508">
    <property type="entry name" value="FecR_C"/>
</dbReference>
<dbReference type="Gene3D" id="2.60.120.1440">
    <property type="match status" value="1"/>
</dbReference>
<dbReference type="Pfam" id="PF04773">
    <property type="entry name" value="FecR"/>
    <property type="match status" value="1"/>
</dbReference>
<proteinExistence type="predicted"/>
<dbReference type="Pfam" id="PF16344">
    <property type="entry name" value="FecR_C"/>
    <property type="match status" value="1"/>
</dbReference>
<dbReference type="GO" id="GO:0016989">
    <property type="term" value="F:sigma factor antagonist activity"/>
    <property type="evidence" value="ECO:0007669"/>
    <property type="project" value="TreeGrafter"/>
</dbReference>